<feature type="chain" id="PRO_5020751839" evidence="2">
    <location>
        <begin position="24"/>
        <end position="164"/>
    </location>
</feature>
<sequence length="164" mass="17137">MQFNFAVILGLALAANLSTTVLGAPAPSRNRVPEGVPTGSGAGLGRNSDDRGTVVSASVSTDPKARNPKDQSTITVTKQVQYETPEALKDGQFFAEPPIAPAAEAQSHNTLGQRAKPKTSFRDLKKAAGNKIQSSRTAMMGKKEDLNANFEFLTGPLALPSASG</sequence>
<feature type="signal peptide" evidence="2">
    <location>
        <begin position="1"/>
        <end position="23"/>
    </location>
</feature>
<evidence type="ECO:0000256" key="2">
    <source>
        <dbReference type="SAM" id="SignalP"/>
    </source>
</evidence>
<feature type="region of interest" description="Disordered" evidence="1">
    <location>
        <begin position="23"/>
        <end position="73"/>
    </location>
</feature>
<dbReference type="EMBL" id="ML220127">
    <property type="protein sequence ID" value="TGZ79999.1"/>
    <property type="molecule type" value="Genomic_DNA"/>
</dbReference>
<name>A0A4S2MTX3_9PEZI</name>
<accession>A0A4S2MTX3</accession>
<keyword evidence="4" id="KW-1185">Reference proteome</keyword>
<protein>
    <submittedName>
        <fullName evidence="3">Uncharacterized protein</fullName>
    </submittedName>
</protein>
<dbReference type="Proteomes" id="UP000298138">
    <property type="component" value="Unassembled WGS sequence"/>
</dbReference>
<proteinExistence type="predicted"/>
<gene>
    <name evidence="3" type="ORF">EX30DRAFT_341850</name>
</gene>
<keyword evidence="2" id="KW-0732">Signal</keyword>
<organism evidence="3 4">
    <name type="scientific">Ascodesmis nigricans</name>
    <dbReference type="NCBI Taxonomy" id="341454"/>
    <lineage>
        <taxon>Eukaryota</taxon>
        <taxon>Fungi</taxon>
        <taxon>Dikarya</taxon>
        <taxon>Ascomycota</taxon>
        <taxon>Pezizomycotina</taxon>
        <taxon>Pezizomycetes</taxon>
        <taxon>Pezizales</taxon>
        <taxon>Ascodesmidaceae</taxon>
        <taxon>Ascodesmis</taxon>
    </lineage>
</organism>
<dbReference type="AlphaFoldDB" id="A0A4S2MTX3"/>
<evidence type="ECO:0000313" key="3">
    <source>
        <dbReference type="EMBL" id="TGZ79999.1"/>
    </source>
</evidence>
<dbReference type="InParanoid" id="A0A4S2MTX3"/>
<reference evidence="3 4" key="1">
    <citation type="submission" date="2019-04" db="EMBL/GenBank/DDBJ databases">
        <title>Comparative genomics and transcriptomics to analyze fruiting body development in filamentous ascomycetes.</title>
        <authorList>
            <consortium name="DOE Joint Genome Institute"/>
            <person name="Lutkenhaus R."/>
            <person name="Traeger S."/>
            <person name="Breuer J."/>
            <person name="Kuo A."/>
            <person name="Lipzen A."/>
            <person name="Pangilinan J."/>
            <person name="Dilworth D."/>
            <person name="Sandor L."/>
            <person name="Poggeler S."/>
            <person name="Barry K."/>
            <person name="Grigoriev I.V."/>
            <person name="Nowrousian M."/>
        </authorList>
    </citation>
    <scope>NUCLEOTIDE SEQUENCE [LARGE SCALE GENOMIC DNA]</scope>
    <source>
        <strain evidence="3 4">CBS 389.68</strain>
    </source>
</reference>
<evidence type="ECO:0000256" key="1">
    <source>
        <dbReference type="SAM" id="MobiDB-lite"/>
    </source>
</evidence>
<evidence type="ECO:0000313" key="4">
    <source>
        <dbReference type="Proteomes" id="UP000298138"/>
    </source>
</evidence>
<feature type="non-terminal residue" evidence="3">
    <location>
        <position position="164"/>
    </location>
</feature>